<evidence type="ECO:0000256" key="6">
    <source>
        <dbReference type="SAM" id="MobiDB-lite"/>
    </source>
</evidence>
<dbReference type="Gene3D" id="3.30.70.640">
    <property type="entry name" value="Molybdopterin cofactor biosynthesis C (MoaC) domain"/>
    <property type="match status" value="1"/>
</dbReference>
<dbReference type="EMBL" id="JABMIG020000454">
    <property type="protein sequence ID" value="KAL3777283.1"/>
    <property type="molecule type" value="Genomic_DNA"/>
</dbReference>
<dbReference type="GO" id="GO:0061799">
    <property type="term" value="F:cyclic pyranopterin monophosphate synthase activity"/>
    <property type="evidence" value="ECO:0007669"/>
    <property type="project" value="UniProtKB-EC"/>
</dbReference>
<gene>
    <name evidence="8" type="ORF">HJC23_001494</name>
</gene>
<evidence type="ECO:0000313" key="8">
    <source>
        <dbReference type="EMBL" id="KAL3777283.1"/>
    </source>
</evidence>
<evidence type="ECO:0000256" key="5">
    <source>
        <dbReference type="ARBA" id="ARBA00023239"/>
    </source>
</evidence>
<evidence type="ECO:0000313" key="9">
    <source>
        <dbReference type="Proteomes" id="UP001516023"/>
    </source>
</evidence>
<evidence type="ECO:0000256" key="2">
    <source>
        <dbReference type="ARBA" id="ARBA00005046"/>
    </source>
</evidence>
<keyword evidence="9" id="KW-1185">Reference proteome</keyword>
<dbReference type="EC" id="4.6.1.17" evidence="3"/>
<dbReference type="NCBIfam" id="NF006870">
    <property type="entry name" value="PRK09364.1"/>
    <property type="match status" value="1"/>
</dbReference>
<evidence type="ECO:0000259" key="7">
    <source>
        <dbReference type="Pfam" id="PF01967"/>
    </source>
</evidence>
<feature type="domain" description="Molybdopterin cofactor biosynthesis C (MoaC)" evidence="7">
    <location>
        <begin position="209"/>
        <end position="346"/>
    </location>
</feature>
<dbReference type="PANTHER" id="PTHR22960">
    <property type="entry name" value="MOLYBDOPTERIN COFACTOR SYNTHESIS PROTEIN A"/>
    <property type="match status" value="1"/>
</dbReference>
<keyword evidence="4" id="KW-0501">Molybdenum cofactor biosynthesis</keyword>
<accession>A0ABD3NN08</accession>
<dbReference type="SUPFAM" id="SSF55040">
    <property type="entry name" value="Molybdenum cofactor biosynthesis protein C, MoaC"/>
    <property type="match status" value="1"/>
</dbReference>
<name>A0ABD3NN08_9STRA</name>
<sequence length="353" mass="38774">MTVQFLFRRWSSFVAKETSLHARRSTSNAISGVSILPSHATNVPPRHFLSTKSGHSPTSTDLHSLYLEQIHEIQAEREAVFGPSSDSASDSHDLSHVAEAYTIEHPTPTQSTPPTPSESTSTLSPDWDAEQAYIEREALFQFTAQEKNAWTNHASTSKQSSRKIQLELIQEAIAHDERVRHANTNQHETPSLSSSTFSHLNPHGDGIRMVDVGNKLSTRRIARARSVVSFPPEVLSALERKGKDRIGPKGPIFETARLAGIMGAKRTSDLIPLCHPLPLDRVHIDIELIDNKAIIECECRVTHKTGVEMEALMGASIAALTIYDMVKAVSHGVEIGPTVLVSKSGGKSDFDKQ</sequence>
<reference evidence="8 9" key="1">
    <citation type="journal article" date="2020" name="G3 (Bethesda)">
        <title>Improved Reference Genome for Cyclotella cryptica CCMP332, a Model for Cell Wall Morphogenesis, Salinity Adaptation, and Lipid Production in Diatoms (Bacillariophyta).</title>
        <authorList>
            <person name="Roberts W.R."/>
            <person name="Downey K.M."/>
            <person name="Ruck E.C."/>
            <person name="Traller J.C."/>
            <person name="Alverson A.J."/>
        </authorList>
    </citation>
    <scope>NUCLEOTIDE SEQUENCE [LARGE SCALE GENOMIC DNA]</scope>
    <source>
        <strain evidence="8 9">CCMP332</strain>
    </source>
</reference>
<organism evidence="8 9">
    <name type="scientific">Cyclotella cryptica</name>
    <dbReference type="NCBI Taxonomy" id="29204"/>
    <lineage>
        <taxon>Eukaryota</taxon>
        <taxon>Sar</taxon>
        <taxon>Stramenopiles</taxon>
        <taxon>Ochrophyta</taxon>
        <taxon>Bacillariophyta</taxon>
        <taxon>Coscinodiscophyceae</taxon>
        <taxon>Thalassiosirophycidae</taxon>
        <taxon>Stephanodiscales</taxon>
        <taxon>Stephanodiscaceae</taxon>
        <taxon>Cyclotella</taxon>
    </lineage>
</organism>
<dbReference type="AlphaFoldDB" id="A0ABD3NN08"/>
<dbReference type="Proteomes" id="UP001516023">
    <property type="component" value="Unassembled WGS sequence"/>
</dbReference>
<dbReference type="InterPro" id="IPR036522">
    <property type="entry name" value="MoaC_sf"/>
</dbReference>
<dbReference type="InterPro" id="IPR002820">
    <property type="entry name" value="Mopterin_CF_biosynth-C_dom"/>
</dbReference>
<evidence type="ECO:0000256" key="3">
    <source>
        <dbReference type="ARBA" id="ARBA00012575"/>
    </source>
</evidence>
<comment type="pathway">
    <text evidence="2">Cofactor biosynthesis; molybdopterin biosynthesis.</text>
</comment>
<dbReference type="InterPro" id="IPR047594">
    <property type="entry name" value="MoaC_bact/euk"/>
</dbReference>
<comment type="catalytic activity">
    <reaction evidence="1">
        <text>(8S)-3',8-cyclo-7,8-dihydroguanosine 5'-triphosphate = cyclic pyranopterin phosphate + diphosphate</text>
        <dbReference type="Rhea" id="RHEA:49580"/>
        <dbReference type="ChEBI" id="CHEBI:33019"/>
        <dbReference type="ChEBI" id="CHEBI:59648"/>
        <dbReference type="ChEBI" id="CHEBI:131766"/>
        <dbReference type="EC" id="4.6.1.17"/>
    </reaction>
</comment>
<evidence type="ECO:0000256" key="4">
    <source>
        <dbReference type="ARBA" id="ARBA00023150"/>
    </source>
</evidence>
<protein>
    <recommendedName>
        <fullName evidence="3">cyclic pyranopterin monophosphate synthase</fullName>
        <ecNumber evidence="3">4.6.1.17</ecNumber>
    </recommendedName>
</protein>
<dbReference type="InterPro" id="IPR023045">
    <property type="entry name" value="MoaC"/>
</dbReference>
<keyword evidence="5" id="KW-0456">Lyase</keyword>
<feature type="region of interest" description="Disordered" evidence="6">
    <location>
        <begin position="103"/>
        <end position="125"/>
    </location>
</feature>
<dbReference type="NCBIfam" id="TIGR00581">
    <property type="entry name" value="moaC"/>
    <property type="match status" value="1"/>
</dbReference>
<dbReference type="PANTHER" id="PTHR22960:SF0">
    <property type="entry name" value="MOLYBDENUM COFACTOR BIOSYNTHESIS PROTEIN 1"/>
    <property type="match status" value="1"/>
</dbReference>
<dbReference type="Pfam" id="PF01967">
    <property type="entry name" value="MoaC"/>
    <property type="match status" value="1"/>
</dbReference>
<dbReference type="InterPro" id="IPR050105">
    <property type="entry name" value="MoCo_biosynth_MoaA/MoaC"/>
</dbReference>
<evidence type="ECO:0000256" key="1">
    <source>
        <dbReference type="ARBA" id="ARBA00001637"/>
    </source>
</evidence>
<proteinExistence type="predicted"/>
<dbReference type="CDD" id="cd01420">
    <property type="entry name" value="MoaC_PE"/>
    <property type="match status" value="1"/>
</dbReference>
<comment type="caution">
    <text evidence="8">The sequence shown here is derived from an EMBL/GenBank/DDBJ whole genome shotgun (WGS) entry which is preliminary data.</text>
</comment>
<dbReference type="GO" id="GO:0006777">
    <property type="term" value="P:Mo-molybdopterin cofactor biosynthetic process"/>
    <property type="evidence" value="ECO:0007669"/>
    <property type="project" value="UniProtKB-KW"/>
</dbReference>